<organism evidence="3">
    <name type="scientific">Streptomyces sp. Y1</name>
    <dbReference type="NCBI Taxonomy" id="3238634"/>
    <lineage>
        <taxon>Bacteria</taxon>
        <taxon>Bacillati</taxon>
        <taxon>Actinomycetota</taxon>
        <taxon>Actinomycetes</taxon>
        <taxon>Kitasatosporales</taxon>
        <taxon>Streptomycetaceae</taxon>
        <taxon>Streptomyces</taxon>
    </lineage>
</organism>
<keyword evidence="3" id="KW-0315">Glutamine amidotransferase</keyword>
<name>A0AB39TCP7_9ACTN</name>
<accession>A0AB39TCP7</accession>
<dbReference type="EMBL" id="CP163445">
    <property type="protein sequence ID" value="XDQ77215.1"/>
    <property type="molecule type" value="Genomic_DNA"/>
</dbReference>
<evidence type="ECO:0000313" key="3">
    <source>
        <dbReference type="EMBL" id="XDQ77215.1"/>
    </source>
</evidence>
<reference evidence="3" key="1">
    <citation type="submission" date="2024-07" db="EMBL/GenBank/DDBJ databases">
        <authorList>
            <person name="Yu S.T."/>
        </authorList>
    </citation>
    <scope>NUCLEOTIDE SEQUENCE</scope>
    <source>
        <strain evidence="3">Y1</strain>
    </source>
</reference>
<evidence type="ECO:0000256" key="1">
    <source>
        <dbReference type="ARBA" id="ARBA00008542"/>
    </source>
</evidence>
<dbReference type="CDD" id="cd03134">
    <property type="entry name" value="GATase1_PfpI_like"/>
    <property type="match status" value="1"/>
</dbReference>
<dbReference type="Gene3D" id="3.40.50.880">
    <property type="match status" value="1"/>
</dbReference>
<dbReference type="RefSeq" id="WP_045696052.1">
    <property type="nucleotide sequence ID" value="NZ_CP163445.1"/>
</dbReference>
<feature type="domain" description="DJ-1/PfpI" evidence="2">
    <location>
        <begin position="12"/>
        <end position="183"/>
    </location>
</feature>
<proteinExistence type="inferred from homology"/>
<comment type="similarity">
    <text evidence="1">Belongs to the peptidase C56 family.</text>
</comment>
<dbReference type="Pfam" id="PF01965">
    <property type="entry name" value="DJ-1_PfpI"/>
    <property type="match status" value="1"/>
</dbReference>
<dbReference type="PROSITE" id="PS51276">
    <property type="entry name" value="PEPTIDASE_C56_PFPI"/>
    <property type="match status" value="1"/>
</dbReference>
<dbReference type="SUPFAM" id="SSF52317">
    <property type="entry name" value="Class I glutamine amidotransferase-like"/>
    <property type="match status" value="1"/>
</dbReference>
<dbReference type="AlphaFoldDB" id="A0AB39TCP7"/>
<dbReference type="PANTHER" id="PTHR42733">
    <property type="entry name" value="DJ-1 PROTEIN"/>
    <property type="match status" value="1"/>
</dbReference>
<sequence length="195" mass="20746">MRWPSTTLTGRTIAFLVAPYGAEQVELTSPWQAVAESGGTPRLLSTAPGRVLAVHHHTPGDTFAVDALVGEADPADYDGLVLPGGVANPDHLRLDRAAVAHVHAHCAAGRPVAAICHAAWTLIEADAVRGRTLTSWPSLRTDLVNAGAHWVDEEVHVCHDGPGPLVTSRRPADLPLFEDALVTEFSHATAKQHPR</sequence>
<dbReference type="InterPro" id="IPR006286">
    <property type="entry name" value="C56_PfpI-like"/>
</dbReference>
<dbReference type="InterPro" id="IPR029062">
    <property type="entry name" value="Class_I_gatase-like"/>
</dbReference>
<evidence type="ECO:0000259" key="2">
    <source>
        <dbReference type="Pfam" id="PF01965"/>
    </source>
</evidence>
<dbReference type="PANTHER" id="PTHR42733:SF12">
    <property type="entry name" value="PROTEINASE"/>
    <property type="match status" value="1"/>
</dbReference>
<protein>
    <submittedName>
        <fullName evidence="3">Type 1 glutamine amidotransferase domain-containing protein</fullName>
    </submittedName>
</protein>
<dbReference type="InterPro" id="IPR002818">
    <property type="entry name" value="DJ-1/PfpI"/>
</dbReference>
<gene>
    <name evidence="3" type="ORF">AB2U05_01320</name>
</gene>